<dbReference type="RefSeq" id="WP_090657008.1">
    <property type="nucleotide sequence ID" value="NZ_FOXQ01000003.1"/>
</dbReference>
<dbReference type="Gene3D" id="3.40.50.1000">
    <property type="entry name" value="HAD superfamily/HAD-like"/>
    <property type="match status" value="1"/>
</dbReference>
<dbReference type="OrthoDB" id="9794212at2"/>
<name>A0A1I5UHB6_9BACT</name>
<dbReference type="InterPro" id="IPR036412">
    <property type="entry name" value="HAD-like_sf"/>
</dbReference>
<accession>A0A1I5UHB6</accession>
<dbReference type="GO" id="GO:0000287">
    <property type="term" value="F:magnesium ion binding"/>
    <property type="evidence" value="ECO:0007669"/>
    <property type="project" value="TreeGrafter"/>
</dbReference>
<evidence type="ECO:0000313" key="2">
    <source>
        <dbReference type="EMBL" id="SFP94620.1"/>
    </source>
</evidence>
<dbReference type="Gene3D" id="1.20.1440.100">
    <property type="entry name" value="SG protein - dephosphorylation function"/>
    <property type="match status" value="1"/>
</dbReference>
<evidence type="ECO:0000313" key="3">
    <source>
        <dbReference type="Proteomes" id="UP000199031"/>
    </source>
</evidence>
<sequence>MISDDLKIQTTDIAFFDFDGTITSKDSLAEVLKFIKGKFSYYTGILILSPIIIAYKMGLISNHSAKEILLAYFLKNFDEKKFNVLCAEFTEKKLPGILNKSALLEIRKHLQHNTPVVVISASAENWIAPWCSKYNISCIATRLQVKDGKLTGKIEGRNCSGKEKAEHIKKNFQLSTYKRIYAYGDSPDDLPMIALATEKNYKPFRRYSY</sequence>
<keyword evidence="1" id="KW-1133">Transmembrane helix</keyword>
<evidence type="ECO:0000256" key="1">
    <source>
        <dbReference type="SAM" id="Phobius"/>
    </source>
</evidence>
<dbReference type="Pfam" id="PF12710">
    <property type="entry name" value="HAD"/>
    <property type="match status" value="1"/>
</dbReference>
<dbReference type="InterPro" id="IPR050582">
    <property type="entry name" value="HAD-like_SerB"/>
</dbReference>
<proteinExistence type="predicted"/>
<dbReference type="Proteomes" id="UP000199031">
    <property type="component" value="Unassembled WGS sequence"/>
</dbReference>
<keyword evidence="1" id="KW-0472">Membrane</keyword>
<dbReference type="PANTHER" id="PTHR43344:SF14">
    <property type="entry name" value="HAD-IB FAMILY HYDROLASE"/>
    <property type="match status" value="1"/>
</dbReference>
<dbReference type="PANTHER" id="PTHR43344">
    <property type="entry name" value="PHOSPHOSERINE PHOSPHATASE"/>
    <property type="match status" value="1"/>
</dbReference>
<dbReference type="GO" id="GO:0005737">
    <property type="term" value="C:cytoplasm"/>
    <property type="evidence" value="ECO:0007669"/>
    <property type="project" value="TreeGrafter"/>
</dbReference>
<dbReference type="NCBIfam" id="TIGR01488">
    <property type="entry name" value="HAD-SF-IB"/>
    <property type="match status" value="1"/>
</dbReference>
<keyword evidence="2" id="KW-0378">Hydrolase</keyword>
<dbReference type="STRING" id="1465490.SAMN05444277_103292"/>
<dbReference type="GO" id="GO:0006564">
    <property type="term" value="P:L-serine biosynthetic process"/>
    <property type="evidence" value="ECO:0007669"/>
    <property type="project" value="TreeGrafter"/>
</dbReference>
<protein>
    <submittedName>
        <fullName evidence="2">HAD-superfamily subfamily IB hydrolase, TIGR01490</fullName>
    </submittedName>
</protein>
<reference evidence="2 3" key="1">
    <citation type="submission" date="2016-10" db="EMBL/GenBank/DDBJ databases">
        <authorList>
            <person name="de Groot N.N."/>
        </authorList>
    </citation>
    <scope>NUCLEOTIDE SEQUENCE [LARGE SCALE GENOMIC DNA]</scope>
    <source>
        <strain evidence="2 3">DSM 28286</strain>
    </source>
</reference>
<dbReference type="InterPro" id="IPR006385">
    <property type="entry name" value="HAD_hydro_SerB1"/>
</dbReference>
<dbReference type="EMBL" id="FOXQ01000003">
    <property type="protein sequence ID" value="SFP94620.1"/>
    <property type="molecule type" value="Genomic_DNA"/>
</dbReference>
<gene>
    <name evidence="2" type="ORF">SAMN05444277_103292</name>
</gene>
<dbReference type="SUPFAM" id="SSF56784">
    <property type="entry name" value="HAD-like"/>
    <property type="match status" value="1"/>
</dbReference>
<organism evidence="2 3">
    <name type="scientific">Parafilimonas terrae</name>
    <dbReference type="NCBI Taxonomy" id="1465490"/>
    <lineage>
        <taxon>Bacteria</taxon>
        <taxon>Pseudomonadati</taxon>
        <taxon>Bacteroidota</taxon>
        <taxon>Chitinophagia</taxon>
        <taxon>Chitinophagales</taxon>
        <taxon>Chitinophagaceae</taxon>
        <taxon>Parafilimonas</taxon>
    </lineage>
</organism>
<keyword evidence="3" id="KW-1185">Reference proteome</keyword>
<dbReference type="NCBIfam" id="TIGR01490">
    <property type="entry name" value="HAD-SF-IB-hyp1"/>
    <property type="match status" value="1"/>
</dbReference>
<dbReference type="GO" id="GO:0036424">
    <property type="term" value="F:L-phosphoserine phosphatase activity"/>
    <property type="evidence" value="ECO:0007669"/>
    <property type="project" value="TreeGrafter"/>
</dbReference>
<feature type="transmembrane region" description="Helical" evidence="1">
    <location>
        <begin position="39"/>
        <end position="59"/>
    </location>
</feature>
<keyword evidence="1" id="KW-0812">Transmembrane</keyword>
<dbReference type="AlphaFoldDB" id="A0A1I5UHB6"/>
<dbReference type="InterPro" id="IPR023214">
    <property type="entry name" value="HAD_sf"/>
</dbReference>